<sequence length="123" mass="14163">MEKILKIFPGEGKTEYEFCSFERLTWELINKLVGGGVERMSVTEDIDLWFDPMTSCCDEFPAIGVGTSRYSYAQHGIHVFTAKDSVGNIKGLHEDHINKIRQRIGKKVVRREGQLIPYIWLDK</sequence>
<gene>
    <name evidence="1" type="ORF">SAMN05421737_10476</name>
</gene>
<reference evidence="2" key="1">
    <citation type="submission" date="2016-09" db="EMBL/GenBank/DDBJ databases">
        <authorList>
            <person name="Varghese N."/>
            <person name="Submissions S."/>
        </authorList>
    </citation>
    <scope>NUCLEOTIDE SEQUENCE [LARGE SCALE GENOMIC DNA]</scope>
    <source>
        <strain evidence="2">25nlg</strain>
    </source>
</reference>
<dbReference type="AlphaFoldDB" id="A0A1G6HMA5"/>
<dbReference type="STRING" id="1464122.SAMN05421737_10476"/>
<dbReference type="RefSeq" id="WP_090775207.1">
    <property type="nucleotide sequence ID" value="NZ_FMYM01000004.1"/>
</dbReference>
<protein>
    <submittedName>
        <fullName evidence="1">Uncharacterized protein</fullName>
    </submittedName>
</protein>
<accession>A0A1G6HMA5</accession>
<evidence type="ECO:0000313" key="2">
    <source>
        <dbReference type="Proteomes" id="UP000242662"/>
    </source>
</evidence>
<keyword evidence="2" id="KW-1185">Reference proteome</keyword>
<organism evidence="1 2">
    <name type="scientific">Shouchella lonarensis</name>
    <dbReference type="NCBI Taxonomy" id="1464122"/>
    <lineage>
        <taxon>Bacteria</taxon>
        <taxon>Bacillati</taxon>
        <taxon>Bacillota</taxon>
        <taxon>Bacilli</taxon>
        <taxon>Bacillales</taxon>
        <taxon>Bacillaceae</taxon>
        <taxon>Shouchella</taxon>
    </lineage>
</organism>
<name>A0A1G6HMA5_9BACI</name>
<evidence type="ECO:0000313" key="1">
    <source>
        <dbReference type="EMBL" id="SDB95390.1"/>
    </source>
</evidence>
<proteinExistence type="predicted"/>
<dbReference type="EMBL" id="FMYM01000004">
    <property type="protein sequence ID" value="SDB95390.1"/>
    <property type="molecule type" value="Genomic_DNA"/>
</dbReference>
<dbReference type="Proteomes" id="UP000242662">
    <property type="component" value="Unassembled WGS sequence"/>
</dbReference>